<reference evidence="2 3" key="1">
    <citation type="submission" date="2018-04" db="EMBL/GenBank/DDBJ databases">
        <title>Thalassorhabdus spongiae gen. nov., sp. nov., isolated from a marine sponge in South-West Iceland.</title>
        <authorList>
            <person name="Knobloch S."/>
            <person name="Daussin A."/>
            <person name="Johannsson R."/>
            <person name="Marteinsson V.T."/>
        </authorList>
    </citation>
    <scope>NUCLEOTIDE SEQUENCE [LARGE SCALE GENOMIC DNA]</scope>
    <source>
        <strain evidence="2 3">Hp12</strain>
    </source>
</reference>
<dbReference type="Proteomes" id="UP000244906">
    <property type="component" value="Unassembled WGS sequence"/>
</dbReference>
<sequence length="357" mass="39056">MQPQAVQTPMRTAQVEFTGKSGEFFKLWIVNVLLSILTLGIYSAWAKVRTNQYMHGHTSLENHSFRYLATPWQILKGRIIAVVLLVIFSVASSLNPLAAVAISLLLIVATPWLIIQGLRFSMRMTAYRNVRFSFDGSYGGVIVNFILLPLLGALTLYLAMPWVFQRMDKFIHDNISYGGKKFRLNTETGTYYLAAVAAIGTVIAAIVIISVTAGVSAFTAFQNGGLSGDNASPAAFFAFAGLYLGIFIASFLARAIYQSIILNHVMRSLTLEDVASFNSDIRPAGYVWLTMSNTLLIILSFGLAYPVTRIRKNRFLANAISVNLTAEADNLVNTVTGQDAAFGEEAAGLFDADLSFT</sequence>
<feature type="transmembrane region" description="Helical" evidence="1">
    <location>
        <begin position="191"/>
        <end position="221"/>
    </location>
</feature>
<organism evidence="2 3">
    <name type="scientific">Pelagibaculum spongiae</name>
    <dbReference type="NCBI Taxonomy" id="2080658"/>
    <lineage>
        <taxon>Bacteria</taxon>
        <taxon>Pseudomonadati</taxon>
        <taxon>Pseudomonadota</taxon>
        <taxon>Gammaproteobacteria</taxon>
        <taxon>Oceanospirillales</taxon>
        <taxon>Pelagibaculum</taxon>
    </lineage>
</organism>
<feature type="transmembrane region" description="Helical" evidence="1">
    <location>
        <begin position="67"/>
        <end position="91"/>
    </location>
</feature>
<keyword evidence="1" id="KW-1133">Transmembrane helix</keyword>
<accession>A0A2V1GP21</accession>
<dbReference type="Pfam" id="PF05987">
    <property type="entry name" value="DUF898"/>
    <property type="match status" value="1"/>
</dbReference>
<feature type="transmembrane region" description="Helical" evidence="1">
    <location>
        <begin position="233"/>
        <end position="257"/>
    </location>
</feature>
<feature type="transmembrane region" description="Helical" evidence="1">
    <location>
        <begin position="97"/>
        <end position="115"/>
    </location>
</feature>
<evidence type="ECO:0000313" key="2">
    <source>
        <dbReference type="EMBL" id="PVZ63912.1"/>
    </source>
</evidence>
<gene>
    <name evidence="2" type="ORF">DC094_20540</name>
</gene>
<proteinExistence type="predicted"/>
<keyword evidence="3" id="KW-1185">Reference proteome</keyword>
<dbReference type="OrthoDB" id="9765721at2"/>
<dbReference type="InterPro" id="IPR010295">
    <property type="entry name" value="DUF898"/>
</dbReference>
<name>A0A2V1GP21_9GAMM</name>
<feature type="transmembrane region" description="Helical" evidence="1">
    <location>
        <begin position="136"/>
        <end position="160"/>
    </location>
</feature>
<dbReference type="AlphaFoldDB" id="A0A2V1GP21"/>
<keyword evidence="1" id="KW-0472">Membrane</keyword>
<protein>
    <submittedName>
        <fullName evidence="2">DUF898 domain-containing protein</fullName>
    </submittedName>
</protein>
<evidence type="ECO:0000256" key="1">
    <source>
        <dbReference type="SAM" id="Phobius"/>
    </source>
</evidence>
<feature type="transmembrane region" description="Helical" evidence="1">
    <location>
        <begin position="286"/>
        <end position="305"/>
    </location>
</feature>
<comment type="caution">
    <text evidence="2">The sequence shown here is derived from an EMBL/GenBank/DDBJ whole genome shotgun (WGS) entry which is preliminary data.</text>
</comment>
<keyword evidence="1" id="KW-0812">Transmembrane</keyword>
<dbReference type="EMBL" id="QDDL01000014">
    <property type="protein sequence ID" value="PVZ63912.1"/>
    <property type="molecule type" value="Genomic_DNA"/>
</dbReference>
<evidence type="ECO:0000313" key="3">
    <source>
        <dbReference type="Proteomes" id="UP000244906"/>
    </source>
</evidence>
<feature type="transmembrane region" description="Helical" evidence="1">
    <location>
        <begin position="27"/>
        <end position="46"/>
    </location>
</feature>
<dbReference type="RefSeq" id="WP_116688996.1">
    <property type="nucleotide sequence ID" value="NZ_CAWNYD010000014.1"/>
</dbReference>